<dbReference type="GO" id="GO:0003677">
    <property type="term" value="F:DNA binding"/>
    <property type="evidence" value="ECO:0007669"/>
    <property type="project" value="UniProtKB-KW"/>
</dbReference>
<proteinExistence type="predicted"/>
<keyword evidence="1" id="KW-0805">Transcription regulation</keyword>
<dbReference type="InterPro" id="IPR036390">
    <property type="entry name" value="WH_DNA-bd_sf"/>
</dbReference>
<evidence type="ECO:0000313" key="7">
    <source>
        <dbReference type="Proteomes" id="UP001226691"/>
    </source>
</evidence>
<sequence length="267" mass="29216">MGDDVNEHSATATAVPVVEARTKGVDSARRALQILLRFTEDTPELTVDALRETYDISQASAYRYVSLLREMNLVEERAKGIFVLTPRVARLGRVAEGSFDYRAVAQPVVAWMRDRTGETAQFQRRVNDAAVCVAVAESDHPVRLSFQPGHPMPLHSGAVAKVLLAFQPVSVRTTYLDRLRPHLAKAARSQLERDLETIRETGYAQSAGEVDEGVWAFAAPVRSNDVLLGAVTVAAPDYRVSDARKSDIAAVVHEGAARLSRILEAAL</sequence>
<dbReference type="InterPro" id="IPR050707">
    <property type="entry name" value="HTH_MetabolicPath_Reg"/>
</dbReference>
<dbReference type="Proteomes" id="UP001226691">
    <property type="component" value="Unassembled WGS sequence"/>
</dbReference>
<dbReference type="InterPro" id="IPR005471">
    <property type="entry name" value="Tscrpt_reg_IclR_N"/>
</dbReference>
<evidence type="ECO:0000259" key="5">
    <source>
        <dbReference type="PROSITE" id="PS51078"/>
    </source>
</evidence>
<dbReference type="InterPro" id="IPR014757">
    <property type="entry name" value="Tscrpt_reg_IclR_C"/>
</dbReference>
<dbReference type="RefSeq" id="WP_307485764.1">
    <property type="nucleotide sequence ID" value="NZ_JAUTBF010000001.1"/>
</dbReference>
<dbReference type="InterPro" id="IPR036388">
    <property type="entry name" value="WH-like_DNA-bd_sf"/>
</dbReference>
<dbReference type="PANTHER" id="PTHR30136">
    <property type="entry name" value="HELIX-TURN-HELIX TRANSCRIPTIONAL REGULATOR, ICLR FAMILY"/>
    <property type="match status" value="1"/>
</dbReference>
<evidence type="ECO:0000259" key="4">
    <source>
        <dbReference type="PROSITE" id="PS51077"/>
    </source>
</evidence>
<keyword evidence="3" id="KW-0804">Transcription</keyword>
<dbReference type="PROSITE" id="PS51078">
    <property type="entry name" value="ICLR_ED"/>
    <property type="match status" value="1"/>
</dbReference>
<evidence type="ECO:0000313" key="6">
    <source>
        <dbReference type="EMBL" id="MDQ1124499.1"/>
    </source>
</evidence>
<name>A0ABU0TXY7_MICTR</name>
<dbReference type="PROSITE" id="PS51077">
    <property type="entry name" value="HTH_ICLR"/>
    <property type="match status" value="1"/>
</dbReference>
<protein>
    <submittedName>
        <fullName evidence="6">DNA-binding IclR family transcriptional regulator</fullName>
    </submittedName>
</protein>
<keyword evidence="2 6" id="KW-0238">DNA-binding</keyword>
<evidence type="ECO:0000256" key="3">
    <source>
        <dbReference type="ARBA" id="ARBA00023163"/>
    </source>
</evidence>
<reference evidence="6 7" key="1">
    <citation type="submission" date="2023-07" db="EMBL/GenBank/DDBJ databases">
        <title>Functional and genomic diversity of the sorghum phyllosphere microbiome.</title>
        <authorList>
            <person name="Shade A."/>
        </authorList>
    </citation>
    <scope>NUCLEOTIDE SEQUENCE [LARGE SCALE GENOMIC DNA]</scope>
    <source>
        <strain evidence="6 7">SORGH_AS_1207</strain>
    </source>
</reference>
<evidence type="ECO:0000256" key="1">
    <source>
        <dbReference type="ARBA" id="ARBA00023015"/>
    </source>
</evidence>
<organism evidence="6 7">
    <name type="scientific">Microbacterium trichothecenolyticum</name>
    <name type="common">Aureobacterium trichothecenolyticum</name>
    <dbReference type="NCBI Taxonomy" id="69370"/>
    <lineage>
        <taxon>Bacteria</taxon>
        <taxon>Bacillati</taxon>
        <taxon>Actinomycetota</taxon>
        <taxon>Actinomycetes</taxon>
        <taxon>Micrococcales</taxon>
        <taxon>Microbacteriaceae</taxon>
        <taxon>Microbacterium</taxon>
    </lineage>
</organism>
<dbReference type="SUPFAM" id="SSF55781">
    <property type="entry name" value="GAF domain-like"/>
    <property type="match status" value="1"/>
</dbReference>
<gene>
    <name evidence="6" type="ORF">QE412_003072</name>
</gene>
<evidence type="ECO:0000256" key="2">
    <source>
        <dbReference type="ARBA" id="ARBA00023125"/>
    </source>
</evidence>
<dbReference type="Gene3D" id="3.30.450.40">
    <property type="match status" value="1"/>
</dbReference>
<keyword evidence="7" id="KW-1185">Reference proteome</keyword>
<feature type="domain" description="IclR-ED" evidence="5">
    <location>
        <begin position="87"/>
        <end position="265"/>
    </location>
</feature>
<dbReference type="Pfam" id="PF01614">
    <property type="entry name" value="IclR_C"/>
    <property type="match status" value="1"/>
</dbReference>
<dbReference type="InterPro" id="IPR029016">
    <property type="entry name" value="GAF-like_dom_sf"/>
</dbReference>
<dbReference type="SMART" id="SM00346">
    <property type="entry name" value="HTH_ICLR"/>
    <property type="match status" value="1"/>
</dbReference>
<dbReference type="SUPFAM" id="SSF46785">
    <property type="entry name" value="Winged helix' DNA-binding domain"/>
    <property type="match status" value="1"/>
</dbReference>
<dbReference type="Pfam" id="PF09339">
    <property type="entry name" value="HTH_IclR"/>
    <property type="match status" value="1"/>
</dbReference>
<dbReference type="PANTHER" id="PTHR30136:SF24">
    <property type="entry name" value="HTH-TYPE TRANSCRIPTIONAL REPRESSOR ALLR"/>
    <property type="match status" value="1"/>
</dbReference>
<feature type="domain" description="HTH iclR-type" evidence="4">
    <location>
        <begin position="25"/>
        <end position="86"/>
    </location>
</feature>
<comment type="caution">
    <text evidence="6">The sequence shown here is derived from an EMBL/GenBank/DDBJ whole genome shotgun (WGS) entry which is preliminary data.</text>
</comment>
<dbReference type="EMBL" id="JAUTBF010000001">
    <property type="protein sequence ID" value="MDQ1124499.1"/>
    <property type="molecule type" value="Genomic_DNA"/>
</dbReference>
<accession>A0ABU0TXY7</accession>
<dbReference type="Gene3D" id="1.10.10.10">
    <property type="entry name" value="Winged helix-like DNA-binding domain superfamily/Winged helix DNA-binding domain"/>
    <property type="match status" value="1"/>
</dbReference>